<dbReference type="EMBL" id="UINC01083765">
    <property type="protein sequence ID" value="SVC29794.1"/>
    <property type="molecule type" value="Genomic_DNA"/>
</dbReference>
<gene>
    <name evidence="1" type="ORF">METZ01_LOCUS282648</name>
</gene>
<dbReference type="AlphaFoldDB" id="A0A382KYE1"/>
<dbReference type="InterPro" id="IPR029069">
    <property type="entry name" value="HotDog_dom_sf"/>
</dbReference>
<name>A0A382KYE1_9ZZZZ</name>
<organism evidence="1">
    <name type="scientific">marine metagenome</name>
    <dbReference type="NCBI Taxonomy" id="408172"/>
    <lineage>
        <taxon>unclassified sequences</taxon>
        <taxon>metagenomes</taxon>
        <taxon>ecological metagenomes</taxon>
    </lineage>
</organism>
<dbReference type="Gene3D" id="3.10.129.10">
    <property type="entry name" value="Hotdog Thioesterase"/>
    <property type="match status" value="1"/>
</dbReference>
<accession>A0A382KYE1</accession>
<sequence>MDHGSMLDPYPLSVGHIYEPRPIAIDRGQQLAKLTASGVDPDVHGDCLDLTFLGLPILDALAEPGVPLQGQVHIYQRFIQHAPVYLDTKLNLRGEITAIEKVAKGEVVRWAFDISDETERKLVTVDRAGLRPEKTRTANSGATDFVKPPEEIQPGFEKIWRRTLVPEEVARYSNDGRNKIHSDPEIARQFGFRAPIAAGLIAVHYYLEAVAHRCASGTLDIEIWFKRPMFWDETLTLQHKTIDGQLIGMRIENKVGKAASLARINKIG</sequence>
<protein>
    <submittedName>
        <fullName evidence="1">Uncharacterized protein</fullName>
    </submittedName>
</protein>
<proteinExistence type="predicted"/>
<dbReference type="SUPFAM" id="SSF54637">
    <property type="entry name" value="Thioesterase/thiol ester dehydrase-isomerase"/>
    <property type="match status" value="2"/>
</dbReference>
<reference evidence="1" key="1">
    <citation type="submission" date="2018-05" db="EMBL/GenBank/DDBJ databases">
        <authorList>
            <person name="Lanie J.A."/>
            <person name="Ng W.-L."/>
            <person name="Kazmierczak K.M."/>
            <person name="Andrzejewski T.M."/>
            <person name="Davidsen T.M."/>
            <person name="Wayne K.J."/>
            <person name="Tettelin H."/>
            <person name="Glass J.I."/>
            <person name="Rusch D."/>
            <person name="Podicherti R."/>
            <person name="Tsui H.-C.T."/>
            <person name="Winkler M.E."/>
        </authorList>
    </citation>
    <scope>NUCLEOTIDE SEQUENCE</scope>
</reference>
<evidence type="ECO:0000313" key="1">
    <source>
        <dbReference type="EMBL" id="SVC29794.1"/>
    </source>
</evidence>